<dbReference type="SUPFAM" id="SSF82607">
    <property type="entry name" value="YbaB-like"/>
    <property type="match status" value="1"/>
</dbReference>
<evidence type="ECO:0000256" key="1">
    <source>
        <dbReference type="SAM" id="Coils"/>
    </source>
</evidence>
<keyword evidence="4" id="KW-1185">Reference proteome</keyword>
<organism evidence="3 4">
    <name type="scientific">Streptomyces luteolifulvus</name>
    <dbReference type="NCBI Taxonomy" id="2615112"/>
    <lineage>
        <taxon>Bacteria</taxon>
        <taxon>Bacillati</taxon>
        <taxon>Actinomycetota</taxon>
        <taxon>Actinomycetes</taxon>
        <taxon>Kitasatosporales</taxon>
        <taxon>Streptomycetaceae</taxon>
        <taxon>Streptomyces</taxon>
    </lineage>
</organism>
<sequence>MMDGTIKQRLAQAMEELKATEAAVAEAERELRGSSCTVKSRDRSVEVTVDAQGGLVALRFLDSAYRDMGPAELAASVLEAAERARTTMARQVMQVLGPLTQASQAVPELSGVAVDWVKIFGPGVMEESDDTAIPPSQRRLRDEINEDGEE</sequence>
<dbReference type="EMBL" id="VZRB01000037">
    <property type="protein sequence ID" value="KAB1140861.1"/>
    <property type="molecule type" value="Genomic_DNA"/>
</dbReference>
<feature type="coiled-coil region" evidence="1">
    <location>
        <begin position="10"/>
        <end position="37"/>
    </location>
</feature>
<evidence type="ECO:0000313" key="4">
    <source>
        <dbReference type="Proteomes" id="UP000442707"/>
    </source>
</evidence>
<keyword evidence="1" id="KW-0175">Coiled coil</keyword>
<reference evidence="3 4" key="1">
    <citation type="submission" date="2019-09" db="EMBL/GenBank/DDBJ databases">
        <title>Screening of Novel Bioactive Compounds from Soil-Associated.</title>
        <authorList>
            <person name="Zhao S."/>
        </authorList>
    </citation>
    <scope>NUCLEOTIDE SEQUENCE [LARGE SCALE GENOMIC DNA]</scope>
    <source>
        <strain evidence="3 4">HIT-DPA4</strain>
    </source>
</reference>
<name>A0A6H9UR96_9ACTN</name>
<accession>A0A6H9UR96</accession>
<comment type="caution">
    <text evidence="3">The sequence shown here is derived from an EMBL/GenBank/DDBJ whole genome shotgun (WGS) entry which is preliminary data.</text>
</comment>
<dbReference type="Proteomes" id="UP000442707">
    <property type="component" value="Unassembled WGS sequence"/>
</dbReference>
<evidence type="ECO:0000313" key="3">
    <source>
        <dbReference type="EMBL" id="KAB1140861.1"/>
    </source>
</evidence>
<dbReference type="AlphaFoldDB" id="A0A6H9UR96"/>
<feature type="region of interest" description="Disordered" evidence="2">
    <location>
        <begin position="125"/>
        <end position="150"/>
    </location>
</feature>
<gene>
    <name evidence="3" type="ORF">F7R91_34560</name>
</gene>
<dbReference type="GO" id="GO:0003677">
    <property type="term" value="F:DNA binding"/>
    <property type="evidence" value="ECO:0007669"/>
    <property type="project" value="InterPro"/>
</dbReference>
<evidence type="ECO:0000256" key="2">
    <source>
        <dbReference type="SAM" id="MobiDB-lite"/>
    </source>
</evidence>
<dbReference type="Pfam" id="PF02575">
    <property type="entry name" value="YbaB_DNA_bd"/>
    <property type="match status" value="1"/>
</dbReference>
<dbReference type="Gene3D" id="3.30.1310.10">
    <property type="entry name" value="Nucleoid-associated protein YbaB-like domain"/>
    <property type="match status" value="1"/>
</dbReference>
<proteinExistence type="predicted"/>
<dbReference type="InterPro" id="IPR036894">
    <property type="entry name" value="YbaB-like_sf"/>
</dbReference>
<dbReference type="InterPro" id="IPR004401">
    <property type="entry name" value="YbaB/EbfC"/>
</dbReference>
<protein>
    <submittedName>
        <fullName evidence="3">YbaB/EbfC family nucleoid-associated protein</fullName>
    </submittedName>
</protein>